<feature type="compositionally biased region" description="Basic and acidic residues" evidence="6">
    <location>
        <begin position="335"/>
        <end position="345"/>
    </location>
</feature>
<dbReference type="GO" id="GO:0005886">
    <property type="term" value="C:plasma membrane"/>
    <property type="evidence" value="ECO:0007669"/>
    <property type="project" value="UniProtKB-SubCell"/>
</dbReference>
<feature type="transmembrane region" description="Helical" evidence="7">
    <location>
        <begin position="248"/>
        <end position="266"/>
    </location>
</feature>
<feature type="transmembrane region" description="Helical" evidence="7">
    <location>
        <begin position="141"/>
        <end position="164"/>
    </location>
</feature>
<accession>G8XFC5</accession>
<evidence type="ECO:0000256" key="2">
    <source>
        <dbReference type="ARBA" id="ARBA00022475"/>
    </source>
</evidence>
<gene>
    <name evidence="8" type="ordered locus">SCATT_p12740</name>
</gene>
<feature type="transmembrane region" description="Helical" evidence="7">
    <location>
        <begin position="218"/>
        <end position="242"/>
    </location>
</feature>
<evidence type="ECO:0000256" key="7">
    <source>
        <dbReference type="SAM" id="Phobius"/>
    </source>
</evidence>
<name>G8XFC5_STREN</name>
<keyword evidence="8" id="KW-0614">Plasmid</keyword>
<dbReference type="OrthoDB" id="9781030at2"/>
<sequence>MRGGRPGSVAARARTYRTALWRTLAAVWNDSRTDEAAALTYYAVLAIFPMLLVTVSVVGLALPGAPDEVIGRLDEVVPAAVRPVLRDSLGRALGQSSGAWLLIVFGTVSAMWSASSYLSVFRRMLHSLYGVADCRPAWRKAPRIVLTALAVLAVLISSTAALSLSGTAAGSVGRLLRLGGTAVAVWGVLQWPVMLVLAVVLVLVVFRTGPAAARSPWRTLPGGALAVALWLLSSFGVAFYAAHVNSYSRLYGSLAGTVVFLLWLWLSNLALVVGAQFNAVLAGAPAGSECGNGSPGAAVPGRGGEQHDDEPGAQQAHHGHRAEGGDRGAGTGQTAHREPPRDRRAVSRRFPR</sequence>
<dbReference type="PANTHER" id="PTHR30213:SF0">
    <property type="entry name" value="UPF0761 MEMBRANE PROTEIN YIHY"/>
    <property type="match status" value="1"/>
</dbReference>
<dbReference type="PATRIC" id="fig|1003195.29.peg.7073"/>
<feature type="transmembrane region" description="Helical" evidence="7">
    <location>
        <begin position="99"/>
        <end position="120"/>
    </location>
</feature>
<feature type="region of interest" description="Disordered" evidence="6">
    <location>
        <begin position="288"/>
        <end position="352"/>
    </location>
</feature>
<dbReference type="EMBL" id="CP003229">
    <property type="protein sequence ID" value="AEW99467.1"/>
    <property type="molecule type" value="Genomic_DNA"/>
</dbReference>
<evidence type="ECO:0000256" key="5">
    <source>
        <dbReference type="ARBA" id="ARBA00023136"/>
    </source>
</evidence>
<dbReference type="Pfam" id="PF03631">
    <property type="entry name" value="Virul_fac_BrkB"/>
    <property type="match status" value="1"/>
</dbReference>
<dbReference type="Proteomes" id="UP000007842">
    <property type="component" value="Plasmid pSCATT"/>
</dbReference>
<dbReference type="HOGENOM" id="CLU_045539_3_1_11"/>
<keyword evidence="2" id="KW-1003">Cell membrane</keyword>
<keyword evidence="3 7" id="KW-0812">Transmembrane</keyword>
<dbReference type="PANTHER" id="PTHR30213">
    <property type="entry name" value="INNER MEMBRANE PROTEIN YHJD"/>
    <property type="match status" value="1"/>
</dbReference>
<organism evidence="8 9">
    <name type="scientific">Streptantibioticus cattleyicolor (strain ATCC 35852 / DSM 46488 / JCM 4925 / NBRC 14057 / NRRL 8057)</name>
    <name type="common">Streptomyces cattleya</name>
    <dbReference type="NCBI Taxonomy" id="1003195"/>
    <lineage>
        <taxon>Bacteria</taxon>
        <taxon>Bacillati</taxon>
        <taxon>Actinomycetota</taxon>
        <taxon>Actinomycetes</taxon>
        <taxon>Kitasatosporales</taxon>
        <taxon>Streptomycetaceae</taxon>
        <taxon>Streptantibioticus</taxon>
    </lineage>
</organism>
<geneLocation type="plasmid" evidence="8 9">
    <name>pSCATT</name>
</geneLocation>
<evidence type="ECO:0000313" key="8">
    <source>
        <dbReference type="EMBL" id="AEW99467.1"/>
    </source>
</evidence>
<evidence type="ECO:0000256" key="4">
    <source>
        <dbReference type="ARBA" id="ARBA00022989"/>
    </source>
</evidence>
<proteinExistence type="predicted"/>
<keyword evidence="5 7" id="KW-0472">Membrane</keyword>
<keyword evidence="4 7" id="KW-1133">Transmembrane helix</keyword>
<evidence type="ECO:0000256" key="3">
    <source>
        <dbReference type="ARBA" id="ARBA00022692"/>
    </source>
</evidence>
<keyword evidence="9" id="KW-1185">Reference proteome</keyword>
<evidence type="ECO:0000256" key="6">
    <source>
        <dbReference type="SAM" id="MobiDB-lite"/>
    </source>
</evidence>
<comment type="subcellular location">
    <subcellularLocation>
        <location evidence="1">Cell membrane</location>
        <topology evidence="1">Multi-pass membrane protein</topology>
    </subcellularLocation>
</comment>
<dbReference type="NCBIfam" id="TIGR00765">
    <property type="entry name" value="yihY_not_rbn"/>
    <property type="match status" value="1"/>
</dbReference>
<feature type="transmembrane region" description="Helical" evidence="7">
    <location>
        <begin position="184"/>
        <end position="206"/>
    </location>
</feature>
<dbReference type="AlphaFoldDB" id="G8XFC5"/>
<protein>
    <submittedName>
        <fullName evidence="8">Uncharacterized protein</fullName>
    </submittedName>
</protein>
<dbReference type="InterPro" id="IPR017039">
    <property type="entry name" value="Virul_fac_BrkB"/>
</dbReference>
<feature type="transmembrane region" description="Helical" evidence="7">
    <location>
        <begin position="39"/>
        <end position="62"/>
    </location>
</feature>
<reference evidence="9" key="1">
    <citation type="submission" date="2011-12" db="EMBL/GenBank/DDBJ databases">
        <title>Complete genome sequence of Streptomyces cattleya strain DSM 46488.</title>
        <authorList>
            <person name="Ou H.-Y."/>
            <person name="Li P."/>
            <person name="Zhao C."/>
            <person name="O'Hagan D."/>
            <person name="Deng Z."/>
        </authorList>
    </citation>
    <scope>NUCLEOTIDE SEQUENCE [LARGE SCALE GENOMIC DNA]</scope>
    <source>
        <strain evidence="9">ATCC 35852 / DSM 46488 / JCM 4925 / NBRC 14057 / NRRL 8057</strain>
        <plasmid evidence="9">Plasmid pSCATT</plasmid>
    </source>
</reference>
<dbReference type="KEGG" id="scy:SCATT_p12740"/>
<evidence type="ECO:0000313" key="9">
    <source>
        <dbReference type="Proteomes" id="UP000007842"/>
    </source>
</evidence>
<evidence type="ECO:0000256" key="1">
    <source>
        <dbReference type="ARBA" id="ARBA00004651"/>
    </source>
</evidence>